<evidence type="ECO:0000256" key="3">
    <source>
        <dbReference type="ARBA" id="ARBA00022692"/>
    </source>
</evidence>
<comment type="caution">
    <text evidence="12">The sequence shown here is derived from an EMBL/GenBank/DDBJ whole genome shotgun (WGS) entry which is preliminary data.</text>
</comment>
<keyword evidence="8 10" id="KW-0472">Membrane</keyword>
<dbReference type="Pfam" id="PF03908">
    <property type="entry name" value="Sec20"/>
    <property type="match status" value="1"/>
</dbReference>
<protein>
    <submittedName>
        <fullName evidence="12">Sec20-domain-containing protein</fullName>
    </submittedName>
</protein>
<keyword evidence="7" id="KW-0175">Coiled coil</keyword>
<organism evidence="12 13">
    <name type="scientific">Hesseltinella vesiculosa</name>
    <dbReference type="NCBI Taxonomy" id="101127"/>
    <lineage>
        <taxon>Eukaryota</taxon>
        <taxon>Fungi</taxon>
        <taxon>Fungi incertae sedis</taxon>
        <taxon>Mucoromycota</taxon>
        <taxon>Mucoromycotina</taxon>
        <taxon>Mucoromycetes</taxon>
        <taxon>Mucorales</taxon>
        <taxon>Cunninghamellaceae</taxon>
        <taxon>Hesseltinella</taxon>
    </lineage>
</organism>
<dbReference type="OrthoDB" id="46868at2759"/>
<dbReference type="PANTHER" id="PTHR12825:SF0">
    <property type="entry name" value="VESICLE TRANSPORT PROTEIN SEC20"/>
    <property type="match status" value="1"/>
</dbReference>
<dbReference type="GO" id="GO:0005789">
    <property type="term" value="C:endoplasmic reticulum membrane"/>
    <property type="evidence" value="ECO:0007669"/>
    <property type="project" value="UniProtKB-SubCell"/>
</dbReference>
<keyword evidence="13" id="KW-1185">Reference proteome</keyword>
<comment type="subcellular location">
    <subcellularLocation>
        <location evidence="1">Endoplasmic reticulum membrane</location>
        <topology evidence="1">Single-pass type IV membrane protein</topology>
    </subcellularLocation>
</comment>
<evidence type="ECO:0000313" key="12">
    <source>
        <dbReference type="EMBL" id="ORX54945.1"/>
    </source>
</evidence>
<comment type="similarity">
    <text evidence="9">Belongs to the SEC20 family.</text>
</comment>
<evidence type="ECO:0000256" key="2">
    <source>
        <dbReference type="ARBA" id="ARBA00022448"/>
    </source>
</evidence>
<evidence type="ECO:0000313" key="13">
    <source>
        <dbReference type="Proteomes" id="UP000242146"/>
    </source>
</evidence>
<accession>A0A1X2GIW1</accession>
<keyword evidence="5" id="KW-0931">ER-Golgi transport</keyword>
<dbReference type="InterPro" id="IPR056173">
    <property type="entry name" value="Sec20_C"/>
</dbReference>
<dbReference type="PANTHER" id="PTHR12825">
    <property type="entry name" value="BNIP1-RELATED"/>
    <property type="match status" value="1"/>
</dbReference>
<dbReference type="AlphaFoldDB" id="A0A1X2GIW1"/>
<evidence type="ECO:0000256" key="4">
    <source>
        <dbReference type="ARBA" id="ARBA00022824"/>
    </source>
</evidence>
<dbReference type="InterPro" id="IPR005606">
    <property type="entry name" value="Sec20"/>
</dbReference>
<evidence type="ECO:0000256" key="10">
    <source>
        <dbReference type="SAM" id="Phobius"/>
    </source>
</evidence>
<keyword evidence="6 10" id="KW-1133">Transmembrane helix</keyword>
<dbReference type="GO" id="GO:0005484">
    <property type="term" value="F:SNAP receptor activity"/>
    <property type="evidence" value="ECO:0007669"/>
    <property type="project" value="InterPro"/>
</dbReference>
<dbReference type="STRING" id="101127.A0A1X2GIW1"/>
<gene>
    <name evidence="12" type="ORF">DM01DRAFT_1382927</name>
</gene>
<dbReference type="EMBL" id="MCGT01000012">
    <property type="protein sequence ID" value="ORX54945.1"/>
    <property type="molecule type" value="Genomic_DNA"/>
</dbReference>
<evidence type="ECO:0000256" key="5">
    <source>
        <dbReference type="ARBA" id="ARBA00022892"/>
    </source>
</evidence>
<feature type="domain" description="Sec20 C-terminal" evidence="11">
    <location>
        <begin position="140"/>
        <end position="228"/>
    </location>
</feature>
<dbReference type="Proteomes" id="UP000242146">
    <property type="component" value="Unassembled WGS sequence"/>
</dbReference>
<name>A0A1X2GIW1_9FUNG</name>
<feature type="transmembrane region" description="Helical" evidence="10">
    <location>
        <begin position="204"/>
        <end position="225"/>
    </location>
</feature>
<dbReference type="GO" id="GO:0006890">
    <property type="term" value="P:retrograde vesicle-mediated transport, Golgi to endoplasmic reticulum"/>
    <property type="evidence" value="ECO:0007669"/>
    <property type="project" value="InterPro"/>
</dbReference>
<evidence type="ECO:0000256" key="8">
    <source>
        <dbReference type="ARBA" id="ARBA00023136"/>
    </source>
</evidence>
<dbReference type="GO" id="GO:0031201">
    <property type="term" value="C:SNARE complex"/>
    <property type="evidence" value="ECO:0007669"/>
    <property type="project" value="TreeGrafter"/>
</dbReference>
<sequence>MDAEFRSLSKQAADCQRSIQRLGTVDSIKAHEDLSQTIRNNIRALANAIESIRLSANEQDTQSTQREMIQRLEEYQKQHDQLQISSRQAIFKSQQRIRADERESRAKLFGMAKDGKSFTEQFELLQRHKSGNAEALLNATNNVTEALQRTSTLMQQELEKSAYSISALADSSKTLSATVGEYQNLGSLLGMSRRLITQLEASDWLDRIVLGLGLLMFCLVVLYIIKKRTYDVGKSWLFWMSNGLPSMPSPTLASSAVNTKTMSTLAQVTTPASLSTSLPTLLSTPTNIVDTSTLEQISTSLVHTWREDL</sequence>
<reference evidence="12 13" key="1">
    <citation type="submission" date="2016-07" db="EMBL/GenBank/DDBJ databases">
        <title>Pervasive Adenine N6-methylation of Active Genes in Fungi.</title>
        <authorList>
            <consortium name="DOE Joint Genome Institute"/>
            <person name="Mondo S.J."/>
            <person name="Dannebaum R.O."/>
            <person name="Kuo R.C."/>
            <person name="Labutti K."/>
            <person name="Haridas S."/>
            <person name="Kuo A."/>
            <person name="Salamov A."/>
            <person name="Ahrendt S.R."/>
            <person name="Lipzen A."/>
            <person name="Sullivan W."/>
            <person name="Andreopoulos W.B."/>
            <person name="Clum A."/>
            <person name="Lindquist E."/>
            <person name="Daum C."/>
            <person name="Ramamoorthy G.K."/>
            <person name="Gryganskyi A."/>
            <person name="Culley D."/>
            <person name="Magnuson J.K."/>
            <person name="James T.Y."/>
            <person name="O'Malley M.A."/>
            <person name="Stajich J.E."/>
            <person name="Spatafora J.W."/>
            <person name="Visel A."/>
            <person name="Grigoriev I.V."/>
        </authorList>
    </citation>
    <scope>NUCLEOTIDE SEQUENCE [LARGE SCALE GENOMIC DNA]</scope>
    <source>
        <strain evidence="12 13">NRRL 3301</strain>
    </source>
</reference>
<evidence type="ECO:0000256" key="9">
    <source>
        <dbReference type="ARBA" id="ARBA00037934"/>
    </source>
</evidence>
<proteinExistence type="inferred from homology"/>
<evidence type="ECO:0000256" key="1">
    <source>
        <dbReference type="ARBA" id="ARBA00004163"/>
    </source>
</evidence>
<keyword evidence="4" id="KW-0256">Endoplasmic reticulum</keyword>
<keyword evidence="3 10" id="KW-0812">Transmembrane</keyword>
<evidence type="ECO:0000259" key="11">
    <source>
        <dbReference type="Pfam" id="PF03908"/>
    </source>
</evidence>
<evidence type="ECO:0000256" key="6">
    <source>
        <dbReference type="ARBA" id="ARBA00022989"/>
    </source>
</evidence>
<evidence type="ECO:0000256" key="7">
    <source>
        <dbReference type="ARBA" id="ARBA00023054"/>
    </source>
</evidence>
<keyword evidence="2" id="KW-0813">Transport</keyword>